<dbReference type="RefSeq" id="WP_193496028.1">
    <property type="nucleotide sequence ID" value="NZ_CP063169.1"/>
</dbReference>
<feature type="transmembrane region" description="Helical" evidence="7">
    <location>
        <begin position="87"/>
        <end position="109"/>
    </location>
</feature>
<feature type="transmembrane region" description="Helical" evidence="7">
    <location>
        <begin position="283"/>
        <end position="306"/>
    </location>
</feature>
<dbReference type="SUPFAM" id="SSF161098">
    <property type="entry name" value="MetI-like"/>
    <property type="match status" value="1"/>
</dbReference>
<evidence type="ECO:0000313" key="10">
    <source>
        <dbReference type="Proteomes" id="UP000593758"/>
    </source>
</evidence>
<dbReference type="CDD" id="cd06261">
    <property type="entry name" value="TM_PBP2"/>
    <property type="match status" value="1"/>
</dbReference>
<organism evidence="9 10">
    <name type="scientific">Ruania alkalisoli</name>
    <dbReference type="NCBI Taxonomy" id="2779775"/>
    <lineage>
        <taxon>Bacteria</taxon>
        <taxon>Bacillati</taxon>
        <taxon>Actinomycetota</taxon>
        <taxon>Actinomycetes</taxon>
        <taxon>Micrococcales</taxon>
        <taxon>Ruaniaceae</taxon>
        <taxon>Ruania</taxon>
    </lineage>
</organism>
<comment type="subcellular location">
    <subcellularLocation>
        <location evidence="1 7">Cell membrane</location>
        <topology evidence="1 7">Multi-pass membrane protein</topology>
    </subcellularLocation>
</comment>
<feature type="domain" description="ABC transmembrane type-1" evidence="8">
    <location>
        <begin position="83"/>
        <end position="302"/>
    </location>
</feature>
<dbReference type="AlphaFoldDB" id="A0A7M1SSI9"/>
<evidence type="ECO:0000259" key="8">
    <source>
        <dbReference type="PROSITE" id="PS50928"/>
    </source>
</evidence>
<sequence>MTAVSTPGTRHNRGLWAQVLKHRWCYVFMVPTLVLSALFTFYPIFMSWYFSFLEWSGYTSERTWVGLDNYARLIHDAAFWGAFGRSFLFVLVAVPIKLALSLLLAILLNNESMKLSPVFRTMFFLPVVTTAAIVGIIMTFVLDPFNGPVNEVLTGTGLVDQAIDFRGDKDTALWTVMGVEIWKNMGITMVYWLAALQTVPATYYEAARIDGAGRWHLLRHITVPILAPFAAIITLLTANQTLHVFAIVQAMTQGGPARASEVMEVYIYREAFVGDGGLPELGYASAAGVFFGLAVMVVALLQIWVAKKAQSMRAAMGSER</sequence>
<gene>
    <name evidence="9" type="ORF">IM660_12845</name>
</gene>
<dbReference type="PROSITE" id="PS50928">
    <property type="entry name" value="ABC_TM1"/>
    <property type="match status" value="1"/>
</dbReference>
<dbReference type="EMBL" id="CP063169">
    <property type="protein sequence ID" value="QOR69563.1"/>
    <property type="molecule type" value="Genomic_DNA"/>
</dbReference>
<evidence type="ECO:0000256" key="2">
    <source>
        <dbReference type="ARBA" id="ARBA00022448"/>
    </source>
</evidence>
<feature type="transmembrane region" description="Helical" evidence="7">
    <location>
        <begin position="24"/>
        <end position="50"/>
    </location>
</feature>
<keyword evidence="4 7" id="KW-0812">Transmembrane</keyword>
<dbReference type="Gene3D" id="1.10.3720.10">
    <property type="entry name" value="MetI-like"/>
    <property type="match status" value="1"/>
</dbReference>
<protein>
    <submittedName>
        <fullName evidence="9">Sugar ABC transporter permease</fullName>
    </submittedName>
</protein>
<name>A0A7M1SSI9_9MICO</name>
<dbReference type="GO" id="GO:0055085">
    <property type="term" value="P:transmembrane transport"/>
    <property type="evidence" value="ECO:0007669"/>
    <property type="project" value="InterPro"/>
</dbReference>
<proteinExistence type="inferred from homology"/>
<dbReference type="Pfam" id="PF00528">
    <property type="entry name" value="BPD_transp_1"/>
    <property type="match status" value="1"/>
</dbReference>
<feature type="transmembrane region" description="Helical" evidence="7">
    <location>
        <begin position="121"/>
        <end position="142"/>
    </location>
</feature>
<evidence type="ECO:0000256" key="6">
    <source>
        <dbReference type="ARBA" id="ARBA00023136"/>
    </source>
</evidence>
<keyword evidence="3" id="KW-1003">Cell membrane</keyword>
<dbReference type="InterPro" id="IPR035906">
    <property type="entry name" value="MetI-like_sf"/>
</dbReference>
<dbReference type="PANTHER" id="PTHR43227:SF11">
    <property type="entry name" value="BLL4140 PROTEIN"/>
    <property type="match status" value="1"/>
</dbReference>
<dbReference type="KEGG" id="halt:IM660_12845"/>
<feature type="transmembrane region" description="Helical" evidence="7">
    <location>
        <begin position="217"/>
        <end position="238"/>
    </location>
</feature>
<accession>A0A7M1SSI9</accession>
<keyword evidence="5 7" id="KW-1133">Transmembrane helix</keyword>
<evidence type="ECO:0000256" key="1">
    <source>
        <dbReference type="ARBA" id="ARBA00004651"/>
    </source>
</evidence>
<keyword evidence="10" id="KW-1185">Reference proteome</keyword>
<evidence type="ECO:0000256" key="3">
    <source>
        <dbReference type="ARBA" id="ARBA00022475"/>
    </source>
</evidence>
<evidence type="ECO:0000256" key="4">
    <source>
        <dbReference type="ARBA" id="ARBA00022692"/>
    </source>
</evidence>
<dbReference type="InterPro" id="IPR050809">
    <property type="entry name" value="UgpAE/MalFG_permease"/>
</dbReference>
<evidence type="ECO:0000256" key="7">
    <source>
        <dbReference type="RuleBase" id="RU363032"/>
    </source>
</evidence>
<dbReference type="GO" id="GO:0005886">
    <property type="term" value="C:plasma membrane"/>
    <property type="evidence" value="ECO:0007669"/>
    <property type="project" value="UniProtKB-SubCell"/>
</dbReference>
<keyword evidence="6 7" id="KW-0472">Membrane</keyword>
<dbReference type="PANTHER" id="PTHR43227">
    <property type="entry name" value="BLL4140 PROTEIN"/>
    <property type="match status" value="1"/>
</dbReference>
<reference evidence="9 10" key="1">
    <citation type="submission" date="2020-10" db="EMBL/GenBank/DDBJ databases">
        <title>Haloactinobacterium sp. RN3S43, a bacterium isolated from saline soil.</title>
        <authorList>
            <person name="Sun J.-Q."/>
        </authorList>
    </citation>
    <scope>NUCLEOTIDE SEQUENCE [LARGE SCALE GENOMIC DNA]</scope>
    <source>
        <strain evidence="9 10">RN3S43</strain>
    </source>
</reference>
<keyword evidence="2 7" id="KW-0813">Transport</keyword>
<evidence type="ECO:0000313" key="9">
    <source>
        <dbReference type="EMBL" id="QOR69563.1"/>
    </source>
</evidence>
<comment type="similarity">
    <text evidence="7">Belongs to the binding-protein-dependent transport system permease family.</text>
</comment>
<dbReference type="Proteomes" id="UP000593758">
    <property type="component" value="Chromosome"/>
</dbReference>
<dbReference type="InterPro" id="IPR000515">
    <property type="entry name" value="MetI-like"/>
</dbReference>
<evidence type="ECO:0000256" key="5">
    <source>
        <dbReference type="ARBA" id="ARBA00022989"/>
    </source>
</evidence>